<dbReference type="Pfam" id="PF05228">
    <property type="entry name" value="CHASE4"/>
    <property type="match status" value="1"/>
</dbReference>
<dbReference type="SMART" id="SM00267">
    <property type="entry name" value="GGDEF"/>
    <property type="match status" value="1"/>
</dbReference>
<proteinExistence type="predicted"/>
<dbReference type="Pfam" id="PF00990">
    <property type="entry name" value="GGDEF"/>
    <property type="match status" value="1"/>
</dbReference>
<dbReference type="CDD" id="cd01949">
    <property type="entry name" value="GGDEF"/>
    <property type="match status" value="1"/>
</dbReference>
<keyword evidence="4" id="KW-1185">Reference proteome</keyword>
<dbReference type="InterPro" id="IPR029787">
    <property type="entry name" value="Nucleotide_cyclase"/>
</dbReference>
<dbReference type="STRING" id="937218.SAMN06297251_13911"/>
<dbReference type="Gene3D" id="3.30.70.270">
    <property type="match status" value="1"/>
</dbReference>
<dbReference type="InterPro" id="IPR043128">
    <property type="entry name" value="Rev_trsase/Diguanyl_cyclase"/>
</dbReference>
<keyword evidence="1" id="KW-0472">Membrane</keyword>
<dbReference type="Proteomes" id="UP000192656">
    <property type="component" value="Unassembled WGS sequence"/>
</dbReference>
<dbReference type="AlphaFoldDB" id="A0A1W2EWE5"/>
<reference evidence="3 4" key="1">
    <citation type="submission" date="2017-04" db="EMBL/GenBank/DDBJ databases">
        <authorList>
            <person name="Afonso C.L."/>
            <person name="Miller P.J."/>
            <person name="Scott M.A."/>
            <person name="Spackman E."/>
            <person name="Goraichik I."/>
            <person name="Dimitrov K.M."/>
            <person name="Suarez D.L."/>
            <person name="Swayne D.E."/>
        </authorList>
    </citation>
    <scope>NUCLEOTIDE SEQUENCE [LARGE SCALE GENOMIC DNA]</scope>
    <source>
        <strain evidence="3 4">CGMCC 1.10972</strain>
    </source>
</reference>
<dbReference type="InterPro" id="IPR052163">
    <property type="entry name" value="DGC-Regulatory_Protein"/>
</dbReference>
<gene>
    <name evidence="3" type="ORF">SAMN06297251_13911</name>
</gene>
<dbReference type="PROSITE" id="PS50887">
    <property type="entry name" value="GGDEF"/>
    <property type="match status" value="1"/>
</dbReference>
<sequence>MPMGQPRWRLKLILSLPVVLVLGAAAVLAFFVAHWSAIQSDAYSRAQEVHFVRAQFERRIASVTDNQQTVTIWTEAQRMIAGPRDPEWFDRNLGVWLYQTYEFERVFLLDAADKPIYVMVGGRSVDPAIYAQSQAIVAPLIAELRRLRRGPLHPGPTLRYLRRLVSIDGRPAIISISPILDSQGNTSGQAGDEPVHIAIRSIDDHFLAEMGRDFFLSTPRFSRMNAVSEGEAVFPIDRSNPGLGYIIWRVQRPGAETLKGLWPTLAVSGVLITLLGLYVIMLICRAADRVIDTRERLDQLARHDALTGLANRFAFEAALAARCAEAGPGTPRFALLYLDLDRFKEVNDLFGHPTGDELLCAVARRIEREVGTSDVVARLGGDEFGILVPKVGSKVHLDSLCRRIVAALATPFDISNQRVDVGVSIGLALSEGTVERAESIVRRADKALYRQKRAGRNGYSWEAGETGDDVPAEPSIAASDTIRALVA</sequence>
<keyword evidence="1" id="KW-1133">Transmembrane helix</keyword>
<evidence type="ECO:0000313" key="4">
    <source>
        <dbReference type="Proteomes" id="UP000192656"/>
    </source>
</evidence>
<feature type="domain" description="GGDEF" evidence="2">
    <location>
        <begin position="331"/>
        <end position="464"/>
    </location>
</feature>
<keyword evidence="1" id="KW-0812">Transmembrane</keyword>
<dbReference type="SUPFAM" id="SSF55073">
    <property type="entry name" value="Nucleotide cyclase"/>
    <property type="match status" value="1"/>
</dbReference>
<dbReference type="PANTHER" id="PTHR46663">
    <property type="entry name" value="DIGUANYLATE CYCLASE DGCT-RELATED"/>
    <property type="match status" value="1"/>
</dbReference>
<dbReference type="PANTHER" id="PTHR46663:SF4">
    <property type="entry name" value="DIGUANYLATE CYCLASE DGCT-RELATED"/>
    <property type="match status" value="1"/>
</dbReference>
<evidence type="ECO:0000256" key="1">
    <source>
        <dbReference type="SAM" id="Phobius"/>
    </source>
</evidence>
<organism evidence="3 4">
    <name type="scientific">Fulvimarina manganoxydans</name>
    <dbReference type="NCBI Taxonomy" id="937218"/>
    <lineage>
        <taxon>Bacteria</taxon>
        <taxon>Pseudomonadati</taxon>
        <taxon>Pseudomonadota</taxon>
        <taxon>Alphaproteobacteria</taxon>
        <taxon>Hyphomicrobiales</taxon>
        <taxon>Aurantimonadaceae</taxon>
        <taxon>Fulvimarina</taxon>
    </lineage>
</organism>
<dbReference type="GO" id="GO:0003824">
    <property type="term" value="F:catalytic activity"/>
    <property type="evidence" value="ECO:0007669"/>
    <property type="project" value="UniProtKB-ARBA"/>
</dbReference>
<evidence type="ECO:0000259" key="2">
    <source>
        <dbReference type="PROSITE" id="PS50887"/>
    </source>
</evidence>
<name>A0A1W2EWE5_9HYPH</name>
<accession>A0A1W2EWE5</accession>
<evidence type="ECO:0000313" key="3">
    <source>
        <dbReference type="EMBL" id="SMD13882.1"/>
    </source>
</evidence>
<dbReference type="InterPro" id="IPR000160">
    <property type="entry name" value="GGDEF_dom"/>
</dbReference>
<dbReference type="InterPro" id="IPR007892">
    <property type="entry name" value="CHASE4"/>
</dbReference>
<protein>
    <submittedName>
        <fullName evidence="3">Diguanylate cyclase (GGDEF) domain-containing protein</fullName>
    </submittedName>
</protein>
<dbReference type="FunFam" id="3.30.70.270:FF:000001">
    <property type="entry name" value="Diguanylate cyclase domain protein"/>
    <property type="match status" value="1"/>
</dbReference>
<dbReference type="NCBIfam" id="TIGR00254">
    <property type="entry name" value="GGDEF"/>
    <property type="match status" value="1"/>
</dbReference>
<feature type="transmembrane region" description="Helical" evidence="1">
    <location>
        <begin position="261"/>
        <end position="284"/>
    </location>
</feature>
<dbReference type="EMBL" id="FWXR01000039">
    <property type="protein sequence ID" value="SMD13882.1"/>
    <property type="molecule type" value="Genomic_DNA"/>
</dbReference>
<feature type="transmembrane region" description="Helical" evidence="1">
    <location>
        <begin position="12"/>
        <end position="35"/>
    </location>
</feature>